<protein>
    <submittedName>
        <fullName evidence="1">Uncharacterized protein</fullName>
    </submittedName>
</protein>
<keyword evidence="2" id="KW-1185">Reference proteome</keyword>
<sequence length="44" mass="5358">MTENDQGMLEIDQTEPAMQGLHHYRQNPCKNHRSWRKNKNYLMI</sequence>
<evidence type="ECO:0000313" key="1">
    <source>
        <dbReference type="EMBL" id="RED53878.1"/>
    </source>
</evidence>
<reference evidence="1 2" key="1">
    <citation type="submission" date="2018-07" db="EMBL/GenBank/DDBJ databases">
        <title>Genomic Encyclopedia of Type Strains, Phase III (KMG-III): the genomes of soil and plant-associated and newly described type strains.</title>
        <authorList>
            <person name="Whitman W."/>
        </authorList>
    </citation>
    <scope>NUCLEOTIDE SEQUENCE [LARGE SCALE GENOMIC DNA]</scope>
    <source>
        <strain evidence="1 2">CECT 8488</strain>
    </source>
</reference>
<comment type="caution">
    <text evidence="1">The sequence shown here is derived from an EMBL/GenBank/DDBJ whole genome shotgun (WGS) entry which is preliminary data.</text>
</comment>
<evidence type="ECO:0000313" key="2">
    <source>
        <dbReference type="Proteomes" id="UP000256845"/>
    </source>
</evidence>
<dbReference type="Proteomes" id="UP000256845">
    <property type="component" value="Unassembled WGS sequence"/>
</dbReference>
<dbReference type="AlphaFoldDB" id="A0A3D9HWJ7"/>
<gene>
    <name evidence="1" type="ORF">DFP90_101677</name>
</gene>
<name>A0A3D9HWJ7_9PROT</name>
<proteinExistence type="predicted"/>
<accession>A0A3D9HWJ7</accession>
<dbReference type="EMBL" id="QRDW01000001">
    <property type="protein sequence ID" value="RED53878.1"/>
    <property type="molecule type" value="Genomic_DNA"/>
</dbReference>
<organism evidence="1 2">
    <name type="scientific">Aestuariispira insulae</name>
    <dbReference type="NCBI Taxonomy" id="1461337"/>
    <lineage>
        <taxon>Bacteria</taxon>
        <taxon>Pseudomonadati</taxon>
        <taxon>Pseudomonadota</taxon>
        <taxon>Alphaproteobacteria</taxon>
        <taxon>Rhodospirillales</taxon>
        <taxon>Kiloniellaceae</taxon>
        <taxon>Aestuariispira</taxon>
    </lineage>
</organism>